<comment type="caution">
    <text evidence="1">The sequence shown here is derived from an EMBL/GenBank/DDBJ whole genome shotgun (WGS) entry which is preliminary data.</text>
</comment>
<accession>A0A395V8Q3</accession>
<name>A0A395V8Q3_9FIRM</name>
<organism evidence="1 2">
    <name type="scientific">Roseburia hominis</name>
    <dbReference type="NCBI Taxonomy" id="301301"/>
    <lineage>
        <taxon>Bacteria</taxon>
        <taxon>Bacillati</taxon>
        <taxon>Bacillota</taxon>
        <taxon>Clostridia</taxon>
        <taxon>Lachnospirales</taxon>
        <taxon>Lachnospiraceae</taxon>
        <taxon>Roseburia</taxon>
    </lineage>
</organism>
<sequence>MEFKEFFALMKNRISGGLDVPAFFRDLVAMITEVPEKAWDTPKDPSSKLTKENTLRTYTKRGISAKFAKSIVYNLSPEMFAAFEREL</sequence>
<dbReference type="RefSeq" id="WP_118097369.1">
    <property type="nucleotide sequence ID" value="NZ_CAUFGO010000001.1"/>
</dbReference>
<dbReference type="EMBL" id="QRVL01000006">
    <property type="protein sequence ID" value="RGS40567.1"/>
    <property type="molecule type" value="Genomic_DNA"/>
</dbReference>
<dbReference type="AlphaFoldDB" id="A0A395V8Q3"/>
<proteinExistence type="predicted"/>
<protein>
    <submittedName>
        <fullName evidence="1">Uncharacterized protein</fullName>
    </submittedName>
</protein>
<evidence type="ECO:0000313" key="1">
    <source>
        <dbReference type="EMBL" id="RGS40567.1"/>
    </source>
</evidence>
<dbReference type="Proteomes" id="UP000266172">
    <property type="component" value="Unassembled WGS sequence"/>
</dbReference>
<gene>
    <name evidence="1" type="ORF">DWX93_09055</name>
</gene>
<reference evidence="1 2" key="1">
    <citation type="submission" date="2018-08" db="EMBL/GenBank/DDBJ databases">
        <title>A genome reference for cultivated species of the human gut microbiota.</title>
        <authorList>
            <person name="Zou Y."/>
            <person name="Xue W."/>
            <person name="Luo G."/>
        </authorList>
    </citation>
    <scope>NUCLEOTIDE SEQUENCE [LARGE SCALE GENOMIC DNA]</scope>
    <source>
        <strain evidence="1 2">AF22-12AC</strain>
    </source>
</reference>
<evidence type="ECO:0000313" key="2">
    <source>
        <dbReference type="Proteomes" id="UP000266172"/>
    </source>
</evidence>